<evidence type="ECO:0000256" key="1">
    <source>
        <dbReference type="SAM" id="MobiDB-lite"/>
    </source>
</evidence>
<evidence type="ECO:0000313" key="4">
    <source>
        <dbReference type="Proteomes" id="UP001172102"/>
    </source>
</evidence>
<gene>
    <name evidence="3" type="ORF">B0H67DRAFT_480956</name>
</gene>
<proteinExistence type="predicted"/>
<dbReference type="InterPro" id="IPR013096">
    <property type="entry name" value="Cupin_2"/>
</dbReference>
<dbReference type="Gene3D" id="2.60.120.10">
    <property type="entry name" value="Jelly Rolls"/>
    <property type="match status" value="1"/>
</dbReference>
<reference evidence="3" key="1">
    <citation type="submission" date="2023-06" db="EMBL/GenBank/DDBJ databases">
        <title>Genome-scale phylogeny and comparative genomics of the fungal order Sordariales.</title>
        <authorList>
            <consortium name="Lawrence Berkeley National Laboratory"/>
            <person name="Hensen N."/>
            <person name="Bonometti L."/>
            <person name="Westerberg I."/>
            <person name="Brannstrom I.O."/>
            <person name="Guillou S."/>
            <person name="Cros-Aarteil S."/>
            <person name="Calhoun S."/>
            <person name="Haridas S."/>
            <person name="Kuo A."/>
            <person name="Mondo S."/>
            <person name="Pangilinan J."/>
            <person name="Riley R."/>
            <person name="Labutti K."/>
            <person name="Andreopoulos B."/>
            <person name="Lipzen A."/>
            <person name="Chen C."/>
            <person name="Yanf M."/>
            <person name="Daum C."/>
            <person name="Ng V."/>
            <person name="Clum A."/>
            <person name="Steindorff A."/>
            <person name="Ohm R."/>
            <person name="Martin F."/>
            <person name="Silar P."/>
            <person name="Natvig D."/>
            <person name="Lalanne C."/>
            <person name="Gautier V."/>
            <person name="Ament-Velasquez S.L."/>
            <person name="Kruys A."/>
            <person name="Hutchinson M.I."/>
            <person name="Powell A.J."/>
            <person name="Barry K."/>
            <person name="Miller A.N."/>
            <person name="Grigoriev I.V."/>
            <person name="Debuchy R."/>
            <person name="Gladieux P."/>
            <person name="Thoren M.H."/>
            <person name="Johannesson H."/>
        </authorList>
    </citation>
    <scope>NUCLEOTIDE SEQUENCE</scope>
    <source>
        <strain evidence="3">SMH4607-1</strain>
    </source>
</reference>
<name>A0AA40E7F9_9PEZI</name>
<organism evidence="3 4">
    <name type="scientific">Lasiosphaeris hirsuta</name>
    <dbReference type="NCBI Taxonomy" id="260670"/>
    <lineage>
        <taxon>Eukaryota</taxon>
        <taxon>Fungi</taxon>
        <taxon>Dikarya</taxon>
        <taxon>Ascomycota</taxon>
        <taxon>Pezizomycotina</taxon>
        <taxon>Sordariomycetes</taxon>
        <taxon>Sordariomycetidae</taxon>
        <taxon>Sordariales</taxon>
        <taxon>Lasiosphaeriaceae</taxon>
        <taxon>Lasiosphaeris</taxon>
    </lineage>
</organism>
<evidence type="ECO:0000259" key="2">
    <source>
        <dbReference type="Pfam" id="PF07883"/>
    </source>
</evidence>
<dbReference type="SUPFAM" id="SSF51182">
    <property type="entry name" value="RmlC-like cupins"/>
    <property type="match status" value="1"/>
</dbReference>
<dbReference type="EMBL" id="JAUKUA010000002">
    <property type="protein sequence ID" value="KAK0725238.1"/>
    <property type="molecule type" value="Genomic_DNA"/>
</dbReference>
<feature type="region of interest" description="Disordered" evidence="1">
    <location>
        <begin position="26"/>
        <end position="45"/>
    </location>
</feature>
<comment type="caution">
    <text evidence="3">The sequence shown here is derived from an EMBL/GenBank/DDBJ whole genome shotgun (WGS) entry which is preliminary data.</text>
</comment>
<feature type="domain" description="Cupin type-2" evidence="2">
    <location>
        <begin position="102"/>
        <end position="135"/>
    </location>
</feature>
<keyword evidence="4" id="KW-1185">Reference proteome</keyword>
<dbReference type="InterPro" id="IPR011051">
    <property type="entry name" value="RmlC_Cupin_sf"/>
</dbReference>
<dbReference type="Pfam" id="PF07883">
    <property type="entry name" value="Cupin_2"/>
    <property type="match status" value="1"/>
</dbReference>
<protein>
    <recommendedName>
        <fullName evidence="2">Cupin type-2 domain-containing protein</fullName>
    </recommendedName>
</protein>
<feature type="region of interest" description="Disordered" evidence="1">
    <location>
        <begin position="63"/>
        <end position="103"/>
    </location>
</feature>
<dbReference type="InterPro" id="IPR014710">
    <property type="entry name" value="RmlC-like_jellyroll"/>
</dbReference>
<evidence type="ECO:0000313" key="3">
    <source>
        <dbReference type="EMBL" id="KAK0725238.1"/>
    </source>
</evidence>
<sequence>MASFLPIISEILPMILPSSISVTKSRDILPPSAPEGNGVRPESSGVRVLSRNAVVNKTDKMCASVKPNSSSTVRHNGEQASGKGVLLSIPKDEDEDEDEVPERHELEQGDFAFIPSWTEHQALNESDGDLLWVVIRSGPEPVEVDLTEWGGPELTKGPPEPR</sequence>
<accession>A0AA40E7F9</accession>
<dbReference type="Proteomes" id="UP001172102">
    <property type="component" value="Unassembled WGS sequence"/>
</dbReference>
<dbReference type="AlphaFoldDB" id="A0AA40E7F9"/>